<dbReference type="SUPFAM" id="SSF56601">
    <property type="entry name" value="beta-lactamase/transpeptidase-like"/>
    <property type="match status" value="1"/>
</dbReference>
<reference evidence="3 4" key="1">
    <citation type="submission" date="2017-12" db="EMBL/GenBank/DDBJ databases">
        <title>Population genomics insights into the ecological differentiation and adaptive evolution in streptomycetes.</title>
        <authorList>
            <person name="Li Y."/>
            <person name="Huang Y."/>
        </authorList>
    </citation>
    <scope>NUCLEOTIDE SEQUENCE [LARGE SCALE GENOMIC DNA]</scope>
    <source>
        <strain evidence="3 4">FXJ.2339</strain>
    </source>
</reference>
<comment type="caution">
    <text evidence="3">The sequence shown here is derived from an EMBL/GenBank/DDBJ whole genome shotgun (WGS) entry which is preliminary data.</text>
</comment>
<proteinExistence type="predicted"/>
<feature type="region of interest" description="Disordered" evidence="1">
    <location>
        <begin position="1"/>
        <end position="29"/>
    </location>
</feature>
<sequence>MHRRTTETTTPRTAPSPRTSPRRRTRRAATPFGAALCAVTTLTLLGTATLPAAANAPVATARTASASTQTSTQSPAAAPVVTRDDHPRSEALRSALVGLPDDEATAAVVLAGGRDGRFEGSAGVRDIRSGRAALADGRIRAGSVTKVVNASVVLQLAAENRLSLDSTLQELLPGLLTDDFTLPVTVRNLLNHTSGIQAGAGLNGPWEEQYAHRFDRLPVAEVVRTAVAKGPAFAPGEQQQYLNINYTLLALVVEKVTGHPFEAEATRRVLRPLRMRASYFPGDEVGIRGAHNRGYQLVDGVRVDVTRWRMTDRWAAGDLVSSPADLERLLVGVFTGKAVPRSQLEQMFTVPDIDGATMSAGLERFDLGDGKVVWGKSGARPGYNAGIAATRNLSRTVVYGVTGTTAKESGGPVAARFGIPAFG</sequence>
<feature type="compositionally biased region" description="Low complexity" evidence="1">
    <location>
        <begin position="7"/>
        <end position="19"/>
    </location>
</feature>
<dbReference type="Pfam" id="PF00144">
    <property type="entry name" value="Beta-lactamase"/>
    <property type="match status" value="1"/>
</dbReference>
<organism evidence="3 4">
    <name type="scientific">Streptomyces albidoflavus</name>
    <dbReference type="NCBI Taxonomy" id="1886"/>
    <lineage>
        <taxon>Bacteria</taxon>
        <taxon>Bacillati</taxon>
        <taxon>Actinomycetota</taxon>
        <taxon>Actinomycetes</taxon>
        <taxon>Kitasatosporales</taxon>
        <taxon>Streptomycetaceae</taxon>
        <taxon>Streptomyces</taxon>
        <taxon>Streptomyces albidoflavus group</taxon>
    </lineage>
</organism>
<dbReference type="EMBL" id="PKLK01000006">
    <property type="protein sequence ID" value="RZE43912.1"/>
    <property type="molecule type" value="Genomic_DNA"/>
</dbReference>
<protein>
    <submittedName>
        <fullName evidence="3">Peptidase</fullName>
    </submittedName>
</protein>
<dbReference type="Proteomes" id="UP000292095">
    <property type="component" value="Unassembled WGS sequence"/>
</dbReference>
<feature type="compositionally biased region" description="Low complexity" evidence="1">
    <location>
        <begin position="64"/>
        <end position="79"/>
    </location>
</feature>
<dbReference type="RefSeq" id="WP_031178351.1">
    <property type="nucleotide sequence ID" value="NZ_JBEPDS010000019.1"/>
</dbReference>
<dbReference type="PANTHER" id="PTHR46825:SF7">
    <property type="entry name" value="D-ALANYL-D-ALANINE CARBOXYPEPTIDASE"/>
    <property type="match status" value="1"/>
</dbReference>
<dbReference type="AlphaFoldDB" id="A0AB37XLD8"/>
<dbReference type="InterPro" id="IPR050491">
    <property type="entry name" value="AmpC-like"/>
</dbReference>
<dbReference type="PANTHER" id="PTHR46825">
    <property type="entry name" value="D-ALANYL-D-ALANINE-CARBOXYPEPTIDASE/ENDOPEPTIDASE AMPH"/>
    <property type="match status" value="1"/>
</dbReference>
<dbReference type="InterPro" id="IPR001466">
    <property type="entry name" value="Beta-lactam-related"/>
</dbReference>
<evidence type="ECO:0000259" key="2">
    <source>
        <dbReference type="Pfam" id="PF00144"/>
    </source>
</evidence>
<name>A0AB37XLD8_9ACTN</name>
<gene>
    <name evidence="3" type="ORF">C0Q91_06860</name>
</gene>
<feature type="domain" description="Beta-lactamase-related" evidence="2">
    <location>
        <begin position="104"/>
        <end position="405"/>
    </location>
</feature>
<evidence type="ECO:0000256" key="1">
    <source>
        <dbReference type="SAM" id="MobiDB-lite"/>
    </source>
</evidence>
<feature type="region of interest" description="Disordered" evidence="1">
    <location>
        <begin position="64"/>
        <end position="87"/>
    </location>
</feature>
<evidence type="ECO:0000313" key="3">
    <source>
        <dbReference type="EMBL" id="RZE43912.1"/>
    </source>
</evidence>
<dbReference type="InterPro" id="IPR012338">
    <property type="entry name" value="Beta-lactam/transpept-like"/>
</dbReference>
<accession>A0AB37XLD8</accession>
<evidence type="ECO:0000313" key="4">
    <source>
        <dbReference type="Proteomes" id="UP000292095"/>
    </source>
</evidence>
<dbReference type="Gene3D" id="3.40.710.10">
    <property type="entry name" value="DD-peptidase/beta-lactamase superfamily"/>
    <property type="match status" value="1"/>
</dbReference>